<organism evidence="1">
    <name type="scientific">Lepeophtheirus salmonis</name>
    <name type="common">Salmon louse</name>
    <name type="synonym">Caligus salmonis</name>
    <dbReference type="NCBI Taxonomy" id="72036"/>
    <lineage>
        <taxon>Eukaryota</taxon>
        <taxon>Metazoa</taxon>
        <taxon>Ecdysozoa</taxon>
        <taxon>Arthropoda</taxon>
        <taxon>Crustacea</taxon>
        <taxon>Multicrustacea</taxon>
        <taxon>Hexanauplia</taxon>
        <taxon>Copepoda</taxon>
        <taxon>Siphonostomatoida</taxon>
        <taxon>Caligidae</taxon>
        <taxon>Lepeophtheirus</taxon>
    </lineage>
</organism>
<protein>
    <submittedName>
        <fullName evidence="1">Uncharacterized protein</fullName>
    </submittedName>
</protein>
<accession>A0A0K2UES1</accession>
<name>A0A0K2UES1_LEPSM</name>
<sequence length="71" mass="8470">MVHSSWRNKVYLLMRITSKKNDNIMKYLTLLPILLTESKKVAFRYDTLCSVYLIDSQFRAKNILSFYSLVF</sequence>
<evidence type="ECO:0000313" key="1">
    <source>
        <dbReference type="EMBL" id="CDW36422.1"/>
    </source>
</evidence>
<reference evidence="1" key="1">
    <citation type="submission" date="2014-05" db="EMBL/GenBank/DDBJ databases">
        <authorList>
            <person name="Chronopoulou M."/>
        </authorList>
    </citation>
    <scope>NUCLEOTIDE SEQUENCE</scope>
    <source>
        <tissue evidence="1">Whole organism</tissue>
    </source>
</reference>
<proteinExistence type="predicted"/>
<dbReference type="EMBL" id="HACA01019061">
    <property type="protein sequence ID" value="CDW36422.1"/>
    <property type="molecule type" value="Transcribed_RNA"/>
</dbReference>
<dbReference type="AlphaFoldDB" id="A0A0K2UES1"/>